<dbReference type="Proteomes" id="UP000027866">
    <property type="component" value="Unassembled WGS sequence"/>
</dbReference>
<evidence type="ECO:0000259" key="2">
    <source>
        <dbReference type="Pfam" id="PF00582"/>
    </source>
</evidence>
<dbReference type="Gene3D" id="3.40.50.12370">
    <property type="match status" value="1"/>
</dbReference>
<dbReference type="InterPro" id="IPR006015">
    <property type="entry name" value="Universal_stress_UspA"/>
</dbReference>
<evidence type="ECO:0000313" key="4">
    <source>
        <dbReference type="Proteomes" id="UP000027866"/>
    </source>
</evidence>
<comment type="similarity">
    <text evidence="1">Belongs to the universal stress protein A family.</text>
</comment>
<gene>
    <name evidence="3" type="ORF">EH32_12135</name>
</gene>
<name>A0A074MF08_9SPHN</name>
<dbReference type="EMBL" id="JMIX01000006">
    <property type="protein sequence ID" value="KEO93456.1"/>
    <property type="molecule type" value="Genomic_DNA"/>
</dbReference>
<dbReference type="OrthoDB" id="9804721at2"/>
<sequence length="264" mass="28393">MKNILLLVHDDPAQEARFQVALDVTRRLGGHLECLAVRELPMIAYGDYSASEAMVLLDAGEVKTGSLQSALEKRLASEDVGWSFDRSFEAPTEALAYASDFADLIVMSARLDDDADEPPAPERLPLRSGRPILAVPPKARGIDLDAPMVIAWDGSRPAVEAVRAAARLAKGAREVVLIQVGKGSGALDMEEAAVYLSRHGIRPELIKRDREPTVAAALLDQVQLIGAQLLVMGAYGSLPSAERIFGGVTRTMLQQSPVPLLLAH</sequence>
<accession>A0A074MF08</accession>
<dbReference type="CDD" id="cd00293">
    <property type="entry name" value="USP-like"/>
    <property type="match status" value="1"/>
</dbReference>
<proteinExistence type="inferred from homology"/>
<protein>
    <recommendedName>
        <fullName evidence="2">UspA domain-containing protein</fullName>
    </recommendedName>
</protein>
<reference evidence="3 4" key="1">
    <citation type="submission" date="2014-04" db="EMBL/GenBank/DDBJ databases">
        <title>A comprehensive comparison of genomes of Erythrobacter spp. Strains.</title>
        <authorList>
            <person name="Zheng Q."/>
        </authorList>
    </citation>
    <scope>NUCLEOTIDE SEQUENCE [LARGE SCALE GENOMIC DNA]</scope>
    <source>
        <strain evidence="3 4">DSM 8509</strain>
    </source>
</reference>
<dbReference type="PATRIC" id="fig|39960.10.peg.2407"/>
<organism evidence="3 4">
    <name type="scientific">Erythrobacter litoralis</name>
    <dbReference type="NCBI Taxonomy" id="39960"/>
    <lineage>
        <taxon>Bacteria</taxon>
        <taxon>Pseudomonadati</taxon>
        <taxon>Pseudomonadota</taxon>
        <taxon>Alphaproteobacteria</taxon>
        <taxon>Sphingomonadales</taxon>
        <taxon>Erythrobacteraceae</taxon>
        <taxon>Erythrobacter/Porphyrobacter group</taxon>
        <taxon>Erythrobacter</taxon>
    </lineage>
</organism>
<dbReference type="Pfam" id="PF00582">
    <property type="entry name" value="Usp"/>
    <property type="match status" value="1"/>
</dbReference>
<dbReference type="InterPro" id="IPR006016">
    <property type="entry name" value="UspA"/>
</dbReference>
<evidence type="ECO:0000256" key="1">
    <source>
        <dbReference type="ARBA" id="ARBA00008791"/>
    </source>
</evidence>
<dbReference type="KEGG" id="elq:Ga0102493_11157"/>
<dbReference type="SUPFAM" id="SSF52402">
    <property type="entry name" value="Adenine nucleotide alpha hydrolases-like"/>
    <property type="match status" value="2"/>
</dbReference>
<dbReference type="PRINTS" id="PR01438">
    <property type="entry name" value="UNVRSLSTRESS"/>
</dbReference>
<dbReference type="RefSeq" id="WP_034903575.1">
    <property type="nucleotide sequence ID" value="NZ_CP017057.1"/>
</dbReference>
<feature type="domain" description="UspA" evidence="2">
    <location>
        <begin position="150"/>
        <end position="263"/>
    </location>
</feature>
<evidence type="ECO:0000313" key="3">
    <source>
        <dbReference type="EMBL" id="KEO93456.1"/>
    </source>
</evidence>
<keyword evidence="4" id="KW-1185">Reference proteome</keyword>
<dbReference type="AlphaFoldDB" id="A0A074MF08"/>
<comment type="caution">
    <text evidence="3">The sequence shown here is derived from an EMBL/GenBank/DDBJ whole genome shotgun (WGS) entry which is preliminary data.</text>
</comment>